<sequence length="237" mass="26080">MDNRSQIQQQAEALTQYIEDGEAEVQRAGLSRKPLEIPRELSAEFERWITRRRPPLMWVQAPSFSPIGPALSQAALRAKESIVGTGTPCITFFCKSRFYSFAGRLGLLDKDAAVVSLLYSTIRQLAGLLPATLPSSPDLDPAQFAALNGTLHSLPTALNIIMALLVHTQPGISWIIDGLQHAGGTYSTPYLHQFIHILRRCKVCFTTDGQCAVLDRTVAFRERVDASSFVQGRGGRV</sequence>
<organism evidence="1 2">
    <name type="scientific">Triangularia verruculosa</name>
    <dbReference type="NCBI Taxonomy" id="2587418"/>
    <lineage>
        <taxon>Eukaryota</taxon>
        <taxon>Fungi</taxon>
        <taxon>Dikarya</taxon>
        <taxon>Ascomycota</taxon>
        <taxon>Pezizomycotina</taxon>
        <taxon>Sordariomycetes</taxon>
        <taxon>Sordariomycetidae</taxon>
        <taxon>Sordariales</taxon>
        <taxon>Podosporaceae</taxon>
        <taxon>Triangularia</taxon>
    </lineage>
</organism>
<gene>
    <name evidence="1" type="ORF">QBC40DRAFT_258833</name>
</gene>
<reference evidence="1" key="1">
    <citation type="journal article" date="2023" name="Mol. Phylogenet. Evol.">
        <title>Genome-scale phylogeny and comparative genomics of the fungal order Sordariales.</title>
        <authorList>
            <person name="Hensen N."/>
            <person name="Bonometti L."/>
            <person name="Westerberg I."/>
            <person name="Brannstrom I.O."/>
            <person name="Guillou S."/>
            <person name="Cros-Aarteil S."/>
            <person name="Calhoun S."/>
            <person name="Haridas S."/>
            <person name="Kuo A."/>
            <person name="Mondo S."/>
            <person name="Pangilinan J."/>
            <person name="Riley R."/>
            <person name="LaButti K."/>
            <person name="Andreopoulos B."/>
            <person name="Lipzen A."/>
            <person name="Chen C."/>
            <person name="Yan M."/>
            <person name="Daum C."/>
            <person name="Ng V."/>
            <person name="Clum A."/>
            <person name="Steindorff A."/>
            <person name="Ohm R.A."/>
            <person name="Martin F."/>
            <person name="Silar P."/>
            <person name="Natvig D.O."/>
            <person name="Lalanne C."/>
            <person name="Gautier V."/>
            <person name="Ament-Velasquez S.L."/>
            <person name="Kruys A."/>
            <person name="Hutchinson M.I."/>
            <person name="Powell A.J."/>
            <person name="Barry K."/>
            <person name="Miller A.N."/>
            <person name="Grigoriev I.V."/>
            <person name="Debuchy R."/>
            <person name="Gladieux P."/>
            <person name="Hiltunen Thoren M."/>
            <person name="Johannesson H."/>
        </authorList>
    </citation>
    <scope>NUCLEOTIDE SEQUENCE</scope>
    <source>
        <strain evidence="1">CBS 315.58</strain>
    </source>
</reference>
<accession>A0AAN6X7L0</accession>
<name>A0AAN6X7L0_9PEZI</name>
<comment type="caution">
    <text evidence="1">The sequence shown here is derived from an EMBL/GenBank/DDBJ whole genome shotgun (WGS) entry which is preliminary data.</text>
</comment>
<evidence type="ECO:0000313" key="1">
    <source>
        <dbReference type="EMBL" id="KAK4195603.1"/>
    </source>
</evidence>
<dbReference type="Proteomes" id="UP001303160">
    <property type="component" value="Unassembled WGS sequence"/>
</dbReference>
<reference evidence="1" key="2">
    <citation type="submission" date="2023-05" db="EMBL/GenBank/DDBJ databases">
        <authorList>
            <consortium name="Lawrence Berkeley National Laboratory"/>
            <person name="Steindorff A."/>
            <person name="Hensen N."/>
            <person name="Bonometti L."/>
            <person name="Westerberg I."/>
            <person name="Brannstrom I.O."/>
            <person name="Guillou S."/>
            <person name="Cros-Aarteil S."/>
            <person name="Calhoun S."/>
            <person name="Haridas S."/>
            <person name="Kuo A."/>
            <person name="Mondo S."/>
            <person name="Pangilinan J."/>
            <person name="Riley R."/>
            <person name="Labutti K."/>
            <person name="Andreopoulos B."/>
            <person name="Lipzen A."/>
            <person name="Chen C."/>
            <person name="Yanf M."/>
            <person name="Daum C."/>
            <person name="Ng V."/>
            <person name="Clum A."/>
            <person name="Ohm R."/>
            <person name="Martin F."/>
            <person name="Silar P."/>
            <person name="Natvig D."/>
            <person name="Lalanne C."/>
            <person name="Gautier V."/>
            <person name="Ament-Velasquez S.L."/>
            <person name="Kruys A."/>
            <person name="Hutchinson M.I."/>
            <person name="Powell A.J."/>
            <person name="Barry K."/>
            <person name="Miller A.N."/>
            <person name="Grigoriev I.V."/>
            <person name="Debuchy R."/>
            <person name="Gladieux P."/>
            <person name="Thoren M.H."/>
            <person name="Johannesson H."/>
        </authorList>
    </citation>
    <scope>NUCLEOTIDE SEQUENCE</scope>
    <source>
        <strain evidence="1">CBS 315.58</strain>
    </source>
</reference>
<evidence type="ECO:0000313" key="2">
    <source>
        <dbReference type="Proteomes" id="UP001303160"/>
    </source>
</evidence>
<keyword evidence="2" id="KW-1185">Reference proteome</keyword>
<dbReference type="EMBL" id="MU864008">
    <property type="protein sequence ID" value="KAK4195603.1"/>
    <property type="molecule type" value="Genomic_DNA"/>
</dbReference>
<protein>
    <submittedName>
        <fullName evidence="1">Uncharacterized protein</fullName>
    </submittedName>
</protein>
<proteinExistence type="predicted"/>
<dbReference type="AlphaFoldDB" id="A0AAN6X7L0"/>